<accession>A0ABX0XDC0</accession>
<dbReference type="RefSeq" id="WP_245184661.1">
    <property type="nucleotide sequence ID" value="NZ_JAATJH010000004.1"/>
</dbReference>
<protein>
    <recommendedName>
        <fullName evidence="3">DUF2851 family protein</fullName>
    </recommendedName>
</protein>
<dbReference type="EMBL" id="JAATJH010000004">
    <property type="protein sequence ID" value="NJC27296.1"/>
    <property type="molecule type" value="Genomic_DNA"/>
</dbReference>
<gene>
    <name evidence="1" type="ORF">GGR27_002809</name>
</gene>
<reference evidence="1 2" key="1">
    <citation type="submission" date="2020-03" db="EMBL/GenBank/DDBJ databases">
        <title>Genomic Encyclopedia of Type Strains, Phase IV (KMG-IV): sequencing the most valuable type-strain genomes for metagenomic binning, comparative biology and taxonomic classification.</title>
        <authorList>
            <person name="Goeker M."/>
        </authorList>
    </citation>
    <scope>NUCLEOTIDE SEQUENCE [LARGE SCALE GENOMIC DNA]</scope>
    <source>
        <strain evidence="1 2">DSM 105096</strain>
    </source>
</reference>
<sequence length="452" mass="52150">MQMREDFIHFLWRQARFDLRQLKTTTGAPISVQHFGEHNHDAGPDFSSGQIRIDGMQWAGNVEMHVNASEWYEHGHDTDLAYDNVILHVVYEEDRPVYRTNGQRIPCLELHGRIPPGIYQSYWRLLHNEYWIPCEHQLHLVDEPTKRQWIDNILHERLRAKSERILERLAANGRDWEETFYQFLARALGGRVNADAMEMLARSLPFRVLLKHKHSLVQLEALFFGQSGLLPEKCTGEEAYVTLLRREYALLKAKHGLRPIPTTAWRYLRLRPNNFPTIRIAQLSTMVYRTGQLFGKSLAAADAKELANMFEIELSNYWRTHYRFGKEGQAGRRRLGTDMINSILINTVAPALVAYSRHRSDARYYDRATDLLRTLPAENNKVMRKWSQLGLAPNNAGNSQALLELKTSYCAKTRCTDCAIGCQLLAASYDNRGTEPLLSLNEQAQVYEVVGV</sequence>
<organism evidence="1 2">
    <name type="scientific">Neolewinella antarctica</name>
    <dbReference type="NCBI Taxonomy" id="442734"/>
    <lineage>
        <taxon>Bacteria</taxon>
        <taxon>Pseudomonadati</taxon>
        <taxon>Bacteroidota</taxon>
        <taxon>Saprospiria</taxon>
        <taxon>Saprospirales</taxon>
        <taxon>Lewinellaceae</taxon>
        <taxon>Neolewinella</taxon>
    </lineage>
</organism>
<dbReference type="Proteomes" id="UP000770785">
    <property type="component" value="Unassembled WGS sequence"/>
</dbReference>
<comment type="caution">
    <text evidence="1">The sequence shown here is derived from an EMBL/GenBank/DDBJ whole genome shotgun (WGS) entry which is preliminary data.</text>
</comment>
<evidence type="ECO:0000313" key="1">
    <source>
        <dbReference type="EMBL" id="NJC27296.1"/>
    </source>
</evidence>
<dbReference type="Pfam" id="PF11013">
    <property type="entry name" value="DUF2851"/>
    <property type="match status" value="1"/>
</dbReference>
<dbReference type="InterPro" id="IPR021272">
    <property type="entry name" value="DUF2851"/>
</dbReference>
<keyword evidence="2" id="KW-1185">Reference proteome</keyword>
<name>A0ABX0XDC0_9BACT</name>
<proteinExistence type="predicted"/>
<evidence type="ECO:0008006" key="3">
    <source>
        <dbReference type="Google" id="ProtNLM"/>
    </source>
</evidence>
<evidence type="ECO:0000313" key="2">
    <source>
        <dbReference type="Proteomes" id="UP000770785"/>
    </source>
</evidence>